<evidence type="ECO:0000256" key="3">
    <source>
        <dbReference type="SAM" id="Phobius"/>
    </source>
</evidence>
<evidence type="ECO:0000259" key="5">
    <source>
        <dbReference type="Pfam" id="PF10342"/>
    </source>
</evidence>
<name>A0AAV9XJT0_9PEZI</name>
<dbReference type="EMBL" id="JAVHJO010000002">
    <property type="protein sequence ID" value="KAK6542348.1"/>
    <property type="molecule type" value="Genomic_DNA"/>
</dbReference>
<feature type="region of interest" description="Disordered" evidence="2">
    <location>
        <begin position="270"/>
        <end position="296"/>
    </location>
</feature>
<dbReference type="Proteomes" id="UP001365542">
    <property type="component" value="Unassembled WGS sequence"/>
</dbReference>
<evidence type="ECO:0000256" key="1">
    <source>
        <dbReference type="ARBA" id="ARBA00022729"/>
    </source>
</evidence>
<sequence>MRLPSFLPLLIVVFCAIHPATTANTFTSPGSSSTKVTAGTNFDVKWTDLVGDTVDLTLVAGSATDLHTVITIAQDLDNDGDYVWKVPTTLNTGLYALWIVVLGDPDSNSYSVQFTIENPDSDNGAPSGTVDGSTPSPTLDYPSSSDTSVQSSTTSSSSSPQSSSSATTTTGPSSPSSPSSTSPASTTSRSSSSDTTSPPSSSNTSAPSSRANAGVIAGSVVGSVAVVAIIGLAAFRIMVHESRKRNAMLNTRMPTQPLDPNNQGIWDGGEVYSSNPKKDTSDVYPGMDLSSQGIGA</sequence>
<proteinExistence type="predicted"/>
<keyword evidence="3" id="KW-1133">Transmembrane helix</keyword>
<feature type="domain" description="Yeast cell wall synthesis Kre9/Knh1-like N-terminal" evidence="5">
    <location>
        <begin position="31"/>
        <end position="116"/>
    </location>
</feature>
<dbReference type="InterPro" id="IPR018466">
    <property type="entry name" value="Kre9/Knh1-like_N"/>
</dbReference>
<feature type="compositionally biased region" description="Low complexity" evidence="2">
    <location>
        <begin position="142"/>
        <end position="210"/>
    </location>
</feature>
<feature type="signal peptide" evidence="4">
    <location>
        <begin position="1"/>
        <end position="22"/>
    </location>
</feature>
<feature type="transmembrane region" description="Helical" evidence="3">
    <location>
        <begin position="213"/>
        <end position="235"/>
    </location>
</feature>
<reference evidence="6 7" key="1">
    <citation type="submission" date="2019-10" db="EMBL/GenBank/DDBJ databases">
        <authorList>
            <person name="Palmer J.M."/>
        </authorList>
    </citation>
    <scope>NUCLEOTIDE SEQUENCE [LARGE SCALE GENOMIC DNA]</scope>
    <source>
        <strain evidence="6 7">TWF694</strain>
    </source>
</reference>
<feature type="chain" id="PRO_5043934139" description="Yeast cell wall synthesis Kre9/Knh1-like N-terminal domain-containing protein" evidence="4">
    <location>
        <begin position="23"/>
        <end position="296"/>
    </location>
</feature>
<keyword evidence="3" id="KW-0812">Transmembrane</keyword>
<evidence type="ECO:0000313" key="7">
    <source>
        <dbReference type="Proteomes" id="UP001365542"/>
    </source>
</evidence>
<dbReference type="AlphaFoldDB" id="A0AAV9XJT0"/>
<evidence type="ECO:0000313" key="6">
    <source>
        <dbReference type="EMBL" id="KAK6542348.1"/>
    </source>
</evidence>
<comment type="caution">
    <text evidence="6">The sequence shown here is derived from an EMBL/GenBank/DDBJ whole genome shotgun (WGS) entry which is preliminary data.</text>
</comment>
<feature type="region of interest" description="Disordered" evidence="2">
    <location>
        <begin position="113"/>
        <end position="210"/>
    </location>
</feature>
<dbReference type="PANTHER" id="PTHR40633:SF1">
    <property type="entry name" value="GPI ANCHORED SERINE-THREONINE RICH PROTEIN (AFU_ORTHOLOGUE AFUA_1G03630)"/>
    <property type="match status" value="1"/>
</dbReference>
<feature type="compositionally biased region" description="Polar residues" evidence="2">
    <location>
        <begin position="124"/>
        <end position="137"/>
    </location>
</feature>
<keyword evidence="7" id="KW-1185">Reference proteome</keyword>
<protein>
    <recommendedName>
        <fullName evidence="5">Yeast cell wall synthesis Kre9/Knh1-like N-terminal domain-containing protein</fullName>
    </recommendedName>
</protein>
<dbReference type="PANTHER" id="PTHR40633">
    <property type="entry name" value="MATRIX PROTEIN, PUTATIVE (AFU_ORTHOLOGUE AFUA_8G05410)-RELATED"/>
    <property type="match status" value="1"/>
</dbReference>
<organism evidence="6 7">
    <name type="scientific">Orbilia ellipsospora</name>
    <dbReference type="NCBI Taxonomy" id="2528407"/>
    <lineage>
        <taxon>Eukaryota</taxon>
        <taxon>Fungi</taxon>
        <taxon>Dikarya</taxon>
        <taxon>Ascomycota</taxon>
        <taxon>Pezizomycotina</taxon>
        <taxon>Orbiliomycetes</taxon>
        <taxon>Orbiliales</taxon>
        <taxon>Orbiliaceae</taxon>
        <taxon>Orbilia</taxon>
    </lineage>
</organism>
<accession>A0AAV9XJT0</accession>
<evidence type="ECO:0000256" key="4">
    <source>
        <dbReference type="SAM" id="SignalP"/>
    </source>
</evidence>
<evidence type="ECO:0000256" key="2">
    <source>
        <dbReference type="SAM" id="MobiDB-lite"/>
    </source>
</evidence>
<dbReference type="Pfam" id="PF10342">
    <property type="entry name" value="Kre9_KNH"/>
    <property type="match status" value="1"/>
</dbReference>
<dbReference type="InterPro" id="IPR052982">
    <property type="entry name" value="SRP1/TIP1-like"/>
</dbReference>
<keyword evidence="1 4" id="KW-0732">Signal</keyword>
<keyword evidence="3" id="KW-0472">Membrane</keyword>
<gene>
    <name evidence="6" type="ORF">TWF694_006307</name>
</gene>